<proteinExistence type="predicted"/>
<gene>
    <name evidence="5" type="ORF">Cvel_21243</name>
</gene>
<keyword evidence="3" id="KW-0442">Lipid degradation</keyword>
<sequence length="476" mass="51232">MPGGCLEGVWGCVMGRRTPFNFEQDGPYKKLGTHTCRLGSMGRARIFYPAATEEEGSQSGTPHPSPKAAPYFLDGRESTAGLASAVNLGRLSFALMALSDKTLTSSVDAPPQIAGGPFPATILFHGITSSPDLHNLLMQQIASMGFVCIAPESPCGCAAYSRDTQGVLHGYAQPPSLEGESDPRSVIQNFRRPQLSVRTEGMKDFLRLLEGDTEAAERASQPEGFLTEWLRPVCDFSRFILSGHSFGGAACLKMMRELDGSYFDGMSKSTGVCIRGSILLDPWPEPLTDLELDSPIEIQKGDHPCSPPLPVLTIISEEWEKNQNRLGKLTQKFHQGVFSQATGLMGSAEGGASLRPFYSAQGSVHTSFSDVGFLAPSFIQRGGNNPTLFHKALSACMCEFTQACFEKARVKGPEDTTQAWEVGGGGRFPWSQERLREAVTKRGGGGVTAQLFADLHEEWGGVGGEGKGAEERIRGG</sequence>
<dbReference type="PANTHER" id="PTHR10272:SF0">
    <property type="entry name" value="PLATELET-ACTIVATING FACTOR ACETYLHYDROLASE"/>
    <property type="match status" value="1"/>
</dbReference>
<keyword evidence="2" id="KW-0378">Hydrolase</keyword>
<evidence type="ECO:0000256" key="1">
    <source>
        <dbReference type="ARBA" id="ARBA00013201"/>
    </source>
</evidence>
<evidence type="ECO:0000256" key="4">
    <source>
        <dbReference type="ARBA" id="ARBA00023098"/>
    </source>
</evidence>
<dbReference type="VEuPathDB" id="CryptoDB:Cvel_21243"/>
<accession>A0A0G4GCI7</accession>
<dbReference type="Gene3D" id="3.40.50.1820">
    <property type="entry name" value="alpha/beta hydrolase"/>
    <property type="match status" value="1"/>
</dbReference>
<dbReference type="EMBL" id="CDMZ01001077">
    <property type="protein sequence ID" value="CEM26774.1"/>
    <property type="molecule type" value="Genomic_DNA"/>
</dbReference>
<evidence type="ECO:0000313" key="5">
    <source>
        <dbReference type="EMBL" id="CEM26774.1"/>
    </source>
</evidence>
<dbReference type="PANTHER" id="PTHR10272">
    <property type="entry name" value="PLATELET-ACTIVATING FACTOR ACETYLHYDROLASE"/>
    <property type="match status" value="1"/>
</dbReference>
<evidence type="ECO:0000256" key="3">
    <source>
        <dbReference type="ARBA" id="ARBA00022963"/>
    </source>
</evidence>
<protein>
    <recommendedName>
        <fullName evidence="1">1-alkyl-2-acetylglycerophosphocholine esterase</fullName>
        <ecNumber evidence="1">3.1.1.47</ecNumber>
    </recommendedName>
</protein>
<evidence type="ECO:0000256" key="2">
    <source>
        <dbReference type="ARBA" id="ARBA00022801"/>
    </source>
</evidence>
<dbReference type="InterPro" id="IPR029058">
    <property type="entry name" value="AB_hydrolase_fold"/>
</dbReference>
<name>A0A0G4GCI7_9ALVE</name>
<keyword evidence="4" id="KW-0443">Lipid metabolism</keyword>
<dbReference type="SUPFAM" id="SSF53474">
    <property type="entry name" value="alpha/beta-Hydrolases"/>
    <property type="match status" value="1"/>
</dbReference>
<organism evidence="5">
    <name type="scientific">Chromera velia CCMP2878</name>
    <dbReference type="NCBI Taxonomy" id="1169474"/>
    <lineage>
        <taxon>Eukaryota</taxon>
        <taxon>Sar</taxon>
        <taxon>Alveolata</taxon>
        <taxon>Colpodellida</taxon>
        <taxon>Chromeraceae</taxon>
        <taxon>Chromera</taxon>
    </lineage>
</organism>
<dbReference type="GO" id="GO:0003847">
    <property type="term" value="F:1-alkyl-2-acetylglycerophosphocholine esterase activity"/>
    <property type="evidence" value="ECO:0007669"/>
    <property type="project" value="UniProtKB-EC"/>
</dbReference>
<dbReference type="Pfam" id="PF03403">
    <property type="entry name" value="PAF-AH_p_II"/>
    <property type="match status" value="1"/>
</dbReference>
<dbReference type="AlphaFoldDB" id="A0A0G4GCI7"/>
<dbReference type="EC" id="3.1.1.47" evidence="1"/>
<reference evidence="5" key="1">
    <citation type="submission" date="2014-11" db="EMBL/GenBank/DDBJ databases">
        <authorList>
            <person name="Otto D Thomas"/>
            <person name="Naeem Raeece"/>
        </authorList>
    </citation>
    <scope>NUCLEOTIDE SEQUENCE</scope>
</reference>
<dbReference type="GO" id="GO:0016042">
    <property type="term" value="P:lipid catabolic process"/>
    <property type="evidence" value="ECO:0007669"/>
    <property type="project" value="UniProtKB-KW"/>
</dbReference>